<sequence>MKQTDRTEGLRALIRQGLQAVSTQSTAAHLGDRSTYVGMSDIGQHWECPRAALARKVLPTTNSLERLLTLQRGHWFESGVGQALASLGLHVLPQLEINWQHQGVPIKAHLDFVLVWGSPVNAIRILEVKSTDKLPASPHDSHLLQLHGQIGLLAQAWDKPVFSIRAEDGTLLHKKVTFPQLCLAHLGLQLPKQAEELSMEAWLLCLSMKDVTTFGPYTFNQAMLDTALDHAAQLWGDLTAHRAGNLSLSQVTCAQGFYPICSYCEYNGDCPKFPQGVQMPQWEPALEKLAALKEQRTALDNEIKEMETVLKLVHRQSGTRDWVDTGNYRFRMSVAAGRSTLNREALHEELTAIFRFEGLGNIDVDALLARCERVGSPFEKLSISPHCCPAKG</sequence>
<evidence type="ECO:0000313" key="2">
    <source>
        <dbReference type="Proteomes" id="UP000182680"/>
    </source>
</evidence>
<dbReference type="AlphaFoldDB" id="A0AA94HVC4"/>
<evidence type="ECO:0000313" key="1">
    <source>
        <dbReference type="EMBL" id="SFW72797.1"/>
    </source>
</evidence>
<dbReference type="EMBL" id="FPIW01000087">
    <property type="protein sequence ID" value="SFW72797.1"/>
    <property type="molecule type" value="Genomic_DNA"/>
</dbReference>
<proteinExistence type="predicted"/>
<protein>
    <recommendedName>
        <fullName evidence="3">PD-(D/E)XK endonuclease-like domain-containing protein</fullName>
    </recommendedName>
</protein>
<gene>
    <name evidence="1" type="ORF">SAMN02910291_02773</name>
</gene>
<dbReference type="RefSeq" id="WP_072312542.1">
    <property type="nucleotide sequence ID" value="NZ_FPIW01000087.1"/>
</dbReference>
<name>A0AA94HVC4_DESDE</name>
<dbReference type="Proteomes" id="UP000182680">
    <property type="component" value="Unassembled WGS sequence"/>
</dbReference>
<dbReference type="Gene3D" id="3.90.320.10">
    <property type="match status" value="1"/>
</dbReference>
<evidence type="ECO:0008006" key="3">
    <source>
        <dbReference type="Google" id="ProtNLM"/>
    </source>
</evidence>
<accession>A0AA94HVC4</accession>
<organism evidence="1 2">
    <name type="scientific">Desulfovibrio desulfuricans</name>
    <dbReference type="NCBI Taxonomy" id="876"/>
    <lineage>
        <taxon>Bacteria</taxon>
        <taxon>Pseudomonadati</taxon>
        <taxon>Thermodesulfobacteriota</taxon>
        <taxon>Desulfovibrionia</taxon>
        <taxon>Desulfovibrionales</taxon>
        <taxon>Desulfovibrionaceae</taxon>
        <taxon>Desulfovibrio</taxon>
    </lineage>
</organism>
<comment type="caution">
    <text evidence="1">The sequence shown here is derived from an EMBL/GenBank/DDBJ whole genome shotgun (WGS) entry which is preliminary data.</text>
</comment>
<dbReference type="InterPro" id="IPR011604">
    <property type="entry name" value="PDDEXK-like_dom_sf"/>
</dbReference>
<reference evidence="2" key="1">
    <citation type="submission" date="2016-11" db="EMBL/GenBank/DDBJ databases">
        <authorList>
            <person name="Jaros S."/>
            <person name="Januszkiewicz K."/>
            <person name="Wedrychowicz H."/>
        </authorList>
    </citation>
    <scope>NUCLEOTIDE SEQUENCE [LARGE SCALE GENOMIC DNA]</scope>
    <source>
        <strain evidence="2">DSM 7057</strain>
    </source>
</reference>